<dbReference type="PANTHER" id="PTHR46797">
    <property type="entry name" value="HTH-TYPE TRANSCRIPTIONAL REGULATOR"/>
    <property type="match status" value="1"/>
</dbReference>
<gene>
    <name evidence="4" type="ORF">FRUB_09442</name>
</gene>
<dbReference type="SUPFAM" id="SSF47413">
    <property type="entry name" value="lambda repressor-like DNA-binding domains"/>
    <property type="match status" value="1"/>
</dbReference>
<accession>A0A225D113</accession>
<dbReference type="AlphaFoldDB" id="A0A225D113"/>
<dbReference type="PANTHER" id="PTHR46797:SF1">
    <property type="entry name" value="METHYLPHOSPHONATE SYNTHASE"/>
    <property type="match status" value="1"/>
</dbReference>
<dbReference type="Proteomes" id="UP000214646">
    <property type="component" value="Unassembled WGS sequence"/>
</dbReference>
<keyword evidence="1" id="KW-0238">DNA-binding</keyword>
<dbReference type="SMART" id="SM00530">
    <property type="entry name" value="HTH_XRE"/>
    <property type="match status" value="1"/>
</dbReference>
<reference evidence="5" key="1">
    <citation type="submission" date="2017-06" db="EMBL/GenBank/DDBJ databases">
        <title>Genome analysis of Fimbriiglobus ruber SP5, the first member of the order Planctomycetales with confirmed chitinolytic capability.</title>
        <authorList>
            <person name="Ravin N.V."/>
            <person name="Rakitin A.L."/>
            <person name="Ivanova A.A."/>
            <person name="Beletsky A.V."/>
            <person name="Kulichevskaya I.S."/>
            <person name="Mardanov A.V."/>
            <person name="Dedysh S.N."/>
        </authorList>
    </citation>
    <scope>NUCLEOTIDE SEQUENCE [LARGE SCALE GENOMIC DNA]</scope>
    <source>
        <strain evidence="5">SP5</strain>
    </source>
</reference>
<keyword evidence="5" id="KW-1185">Reference proteome</keyword>
<dbReference type="OrthoDB" id="9814553at2"/>
<dbReference type="InterPro" id="IPR010982">
    <property type="entry name" value="Lambda_DNA-bd_dom_sf"/>
</dbReference>
<dbReference type="GO" id="GO:0003700">
    <property type="term" value="F:DNA-binding transcription factor activity"/>
    <property type="evidence" value="ECO:0007669"/>
    <property type="project" value="TreeGrafter"/>
</dbReference>
<dbReference type="Gene3D" id="1.10.260.40">
    <property type="entry name" value="lambda repressor-like DNA-binding domains"/>
    <property type="match status" value="1"/>
</dbReference>
<feature type="region of interest" description="Disordered" evidence="2">
    <location>
        <begin position="75"/>
        <end position="94"/>
    </location>
</feature>
<evidence type="ECO:0000313" key="4">
    <source>
        <dbReference type="EMBL" id="OWK35281.1"/>
    </source>
</evidence>
<dbReference type="CDD" id="cd00093">
    <property type="entry name" value="HTH_XRE"/>
    <property type="match status" value="1"/>
</dbReference>
<name>A0A225D113_9BACT</name>
<sequence length="94" mass="10198">MPADPLLLQFAQIVRRRRAAAGLSQEALAAAAGLHRTYVGLLERGLRMPSILVAQKVARALGMTTGELLSEVEREVLPRPGRNRAGRKAGDEKK</sequence>
<protein>
    <recommendedName>
        <fullName evidence="3">HTH cro/C1-type domain-containing protein</fullName>
    </recommendedName>
</protein>
<dbReference type="GO" id="GO:0005829">
    <property type="term" value="C:cytosol"/>
    <property type="evidence" value="ECO:0007669"/>
    <property type="project" value="TreeGrafter"/>
</dbReference>
<dbReference type="InterPro" id="IPR001387">
    <property type="entry name" value="Cro/C1-type_HTH"/>
</dbReference>
<dbReference type="RefSeq" id="WP_088259888.1">
    <property type="nucleotide sequence ID" value="NZ_NIDE01000018.1"/>
</dbReference>
<feature type="domain" description="HTH cro/C1-type" evidence="3">
    <location>
        <begin position="14"/>
        <end position="68"/>
    </location>
</feature>
<dbReference type="EMBL" id="NIDE01000018">
    <property type="protein sequence ID" value="OWK35281.1"/>
    <property type="molecule type" value="Genomic_DNA"/>
</dbReference>
<evidence type="ECO:0000256" key="1">
    <source>
        <dbReference type="ARBA" id="ARBA00023125"/>
    </source>
</evidence>
<proteinExistence type="predicted"/>
<comment type="caution">
    <text evidence="4">The sequence shown here is derived from an EMBL/GenBank/DDBJ whole genome shotgun (WGS) entry which is preliminary data.</text>
</comment>
<dbReference type="Pfam" id="PF01381">
    <property type="entry name" value="HTH_3"/>
    <property type="match status" value="1"/>
</dbReference>
<dbReference type="PROSITE" id="PS50943">
    <property type="entry name" value="HTH_CROC1"/>
    <property type="match status" value="1"/>
</dbReference>
<evidence type="ECO:0000256" key="2">
    <source>
        <dbReference type="SAM" id="MobiDB-lite"/>
    </source>
</evidence>
<evidence type="ECO:0000313" key="5">
    <source>
        <dbReference type="Proteomes" id="UP000214646"/>
    </source>
</evidence>
<organism evidence="4 5">
    <name type="scientific">Fimbriiglobus ruber</name>
    <dbReference type="NCBI Taxonomy" id="1908690"/>
    <lineage>
        <taxon>Bacteria</taxon>
        <taxon>Pseudomonadati</taxon>
        <taxon>Planctomycetota</taxon>
        <taxon>Planctomycetia</taxon>
        <taxon>Gemmatales</taxon>
        <taxon>Gemmataceae</taxon>
        <taxon>Fimbriiglobus</taxon>
    </lineage>
</organism>
<dbReference type="InterPro" id="IPR050807">
    <property type="entry name" value="TransReg_Diox_bact_type"/>
</dbReference>
<dbReference type="GO" id="GO:0003677">
    <property type="term" value="F:DNA binding"/>
    <property type="evidence" value="ECO:0007669"/>
    <property type="project" value="UniProtKB-KW"/>
</dbReference>
<evidence type="ECO:0000259" key="3">
    <source>
        <dbReference type="PROSITE" id="PS50943"/>
    </source>
</evidence>